<dbReference type="Pfam" id="PF01522">
    <property type="entry name" value="Polysacc_deac_1"/>
    <property type="match status" value="1"/>
</dbReference>
<keyword evidence="2" id="KW-0378">Hydrolase</keyword>
<name>A0A975GGN3_9BACT</name>
<dbReference type="PROSITE" id="PS51677">
    <property type="entry name" value="NODB"/>
    <property type="match status" value="1"/>
</dbReference>
<evidence type="ECO:0000313" key="5">
    <source>
        <dbReference type="EMBL" id="QTA80520.1"/>
    </source>
</evidence>
<evidence type="ECO:0000256" key="1">
    <source>
        <dbReference type="ARBA" id="ARBA00022723"/>
    </source>
</evidence>
<dbReference type="EMBL" id="CP061799">
    <property type="protein sequence ID" value="QTA80520.1"/>
    <property type="molecule type" value="Genomic_DNA"/>
</dbReference>
<dbReference type="GO" id="GO:0046872">
    <property type="term" value="F:metal ion binding"/>
    <property type="evidence" value="ECO:0007669"/>
    <property type="project" value="UniProtKB-KW"/>
</dbReference>
<dbReference type="InterPro" id="IPR050248">
    <property type="entry name" value="Polysacc_deacetylase_ArnD"/>
</dbReference>
<evidence type="ECO:0000313" key="6">
    <source>
        <dbReference type="Proteomes" id="UP000663720"/>
    </source>
</evidence>
<dbReference type="InterPro" id="IPR002509">
    <property type="entry name" value="NODB_dom"/>
</dbReference>
<dbReference type="KEGG" id="dli:dnl_28250"/>
<evidence type="ECO:0000259" key="4">
    <source>
        <dbReference type="PROSITE" id="PS51677"/>
    </source>
</evidence>
<dbReference type="PANTHER" id="PTHR10587:SF133">
    <property type="entry name" value="CHITIN DEACETYLASE 1-RELATED"/>
    <property type="match status" value="1"/>
</dbReference>
<accession>A0A975GGN3</accession>
<protein>
    <submittedName>
        <fullName evidence="5">Polysaccharide deacetylase domain-containing protein</fullName>
    </submittedName>
</protein>
<dbReference type="AlphaFoldDB" id="A0A975GGN3"/>
<dbReference type="GO" id="GO:0016020">
    <property type="term" value="C:membrane"/>
    <property type="evidence" value="ECO:0007669"/>
    <property type="project" value="TreeGrafter"/>
</dbReference>
<dbReference type="Proteomes" id="UP000663720">
    <property type="component" value="Chromosome"/>
</dbReference>
<proteinExistence type="predicted"/>
<keyword evidence="3" id="KW-1133">Transmembrane helix</keyword>
<keyword evidence="3" id="KW-0812">Transmembrane</keyword>
<keyword evidence="3" id="KW-0472">Membrane</keyword>
<dbReference type="SUPFAM" id="SSF88713">
    <property type="entry name" value="Glycoside hydrolase/deacetylase"/>
    <property type="match status" value="1"/>
</dbReference>
<evidence type="ECO:0000256" key="3">
    <source>
        <dbReference type="SAM" id="Phobius"/>
    </source>
</evidence>
<dbReference type="RefSeq" id="WP_207692165.1">
    <property type="nucleotide sequence ID" value="NZ_CP061799.1"/>
</dbReference>
<dbReference type="Gene3D" id="3.20.20.370">
    <property type="entry name" value="Glycoside hydrolase/deacetylase"/>
    <property type="match status" value="1"/>
</dbReference>
<dbReference type="PANTHER" id="PTHR10587">
    <property type="entry name" value="GLYCOSYL TRANSFERASE-RELATED"/>
    <property type="match status" value="1"/>
</dbReference>
<feature type="transmembrane region" description="Helical" evidence="3">
    <location>
        <begin position="37"/>
        <end position="57"/>
    </location>
</feature>
<keyword evidence="1" id="KW-0479">Metal-binding</keyword>
<dbReference type="InterPro" id="IPR011330">
    <property type="entry name" value="Glyco_hydro/deAcase_b/a-brl"/>
</dbReference>
<dbReference type="GO" id="GO:0005975">
    <property type="term" value="P:carbohydrate metabolic process"/>
    <property type="evidence" value="ECO:0007669"/>
    <property type="project" value="InterPro"/>
</dbReference>
<gene>
    <name evidence="5" type="ORF">dnl_28250</name>
</gene>
<dbReference type="GO" id="GO:0016810">
    <property type="term" value="F:hydrolase activity, acting on carbon-nitrogen (but not peptide) bonds"/>
    <property type="evidence" value="ECO:0007669"/>
    <property type="project" value="InterPro"/>
</dbReference>
<organism evidence="5 6">
    <name type="scientific">Desulfonema limicola</name>
    <dbReference type="NCBI Taxonomy" id="45656"/>
    <lineage>
        <taxon>Bacteria</taxon>
        <taxon>Pseudomonadati</taxon>
        <taxon>Thermodesulfobacteriota</taxon>
        <taxon>Desulfobacteria</taxon>
        <taxon>Desulfobacterales</taxon>
        <taxon>Desulfococcaceae</taxon>
        <taxon>Desulfonema</taxon>
    </lineage>
</organism>
<keyword evidence="6" id="KW-1185">Reference proteome</keyword>
<reference evidence="5" key="1">
    <citation type="journal article" date="2021" name="Microb. Physiol.">
        <title>Proteogenomic Insights into the Physiology of Marine, Sulfate-Reducing, Filamentous Desulfonema limicola and Desulfonema magnum.</title>
        <authorList>
            <person name="Schnaars V."/>
            <person name="Wohlbrand L."/>
            <person name="Scheve S."/>
            <person name="Hinrichs C."/>
            <person name="Reinhardt R."/>
            <person name="Rabus R."/>
        </authorList>
    </citation>
    <scope>NUCLEOTIDE SEQUENCE</scope>
    <source>
        <strain evidence="5">5ac10</strain>
    </source>
</reference>
<sequence>MNYQISNAEKIGIISYIAALLLSFFDIRFAAIPLVLFILLCFTAPFFYNLSFFLPIVSFGNTKKRSLSLTFDDGPDPNSTSEILRLLLKHNVKAAFFIVGNKAEKYPDLIQQILSQGHEIGNHSYSHDNLIMLKSSSALKKEIHSCQNVLKKLGILCFAFRPPVGIINPKLGSILSKSGLFAVNFRLRPGDGGNRWIKNLSNRVLKKIQPGDIIVLHDAVPAKKEQINYWIKEIDAIISGIKKKGFAIIPLSELIGRKVMIKL</sequence>
<evidence type="ECO:0000256" key="2">
    <source>
        <dbReference type="ARBA" id="ARBA00022801"/>
    </source>
</evidence>
<feature type="domain" description="NodB homology" evidence="4">
    <location>
        <begin position="65"/>
        <end position="249"/>
    </location>
</feature>
<dbReference type="CDD" id="cd10917">
    <property type="entry name" value="CE4_NodB_like_6s_7s"/>
    <property type="match status" value="1"/>
</dbReference>
<feature type="transmembrane region" description="Helical" evidence="3">
    <location>
        <begin position="12"/>
        <end position="31"/>
    </location>
</feature>